<gene>
    <name evidence="2" type="ORF">SAMN05444159_1772</name>
</gene>
<dbReference type="Proteomes" id="UP000189935">
    <property type="component" value="Chromosome I"/>
</dbReference>
<dbReference type="EMBL" id="LT670844">
    <property type="protein sequence ID" value="SHJ87931.1"/>
    <property type="molecule type" value="Genomic_DNA"/>
</dbReference>
<dbReference type="AlphaFoldDB" id="A0A1M6MWR9"/>
<evidence type="ECO:0000313" key="3">
    <source>
        <dbReference type="Proteomes" id="UP000189935"/>
    </source>
</evidence>
<sequence>MLFLVDAQLPPLLAEALRQAGCEAVHVIDLGLQAATDEQIWDEAISRSAVLVTKDRDFALRRAATNDGPAILWVRVGNTSNRKLIELVLRALPAIIAAIERDEAVIEFIGR</sequence>
<name>A0A1M6MWR9_9BRAD</name>
<accession>A0A1M6MWR9</accession>
<protein>
    <submittedName>
        <fullName evidence="2">Predicted nuclease, contains PIN domain, potential toxin-antitoxin system component</fullName>
    </submittedName>
</protein>
<dbReference type="InterPro" id="IPR041049">
    <property type="entry name" value="DUF5615"/>
</dbReference>
<dbReference type="Pfam" id="PF18480">
    <property type="entry name" value="DUF5615"/>
    <property type="match status" value="1"/>
</dbReference>
<dbReference type="RefSeq" id="WP_172842006.1">
    <property type="nucleotide sequence ID" value="NZ_LT670844.1"/>
</dbReference>
<organism evidence="2 3">
    <name type="scientific">Bradyrhizobium lablabi</name>
    <dbReference type="NCBI Taxonomy" id="722472"/>
    <lineage>
        <taxon>Bacteria</taxon>
        <taxon>Pseudomonadati</taxon>
        <taxon>Pseudomonadota</taxon>
        <taxon>Alphaproteobacteria</taxon>
        <taxon>Hyphomicrobiales</taxon>
        <taxon>Nitrobacteraceae</taxon>
        <taxon>Bradyrhizobium</taxon>
    </lineage>
</organism>
<reference evidence="2 3" key="1">
    <citation type="submission" date="2016-11" db="EMBL/GenBank/DDBJ databases">
        <authorList>
            <person name="Jaros S."/>
            <person name="Januszkiewicz K."/>
            <person name="Wedrychowicz H."/>
        </authorList>
    </citation>
    <scope>NUCLEOTIDE SEQUENCE [LARGE SCALE GENOMIC DNA]</scope>
    <source>
        <strain evidence="2 3">GAS499</strain>
    </source>
</reference>
<feature type="domain" description="DUF5615" evidence="1">
    <location>
        <begin position="1"/>
        <end position="105"/>
    </location>
</feature>
<evidence type="ECO:0000259" key="1">
    <source>
        <dbReference type="Pfam" id="PF18480"/>
    </source>
</evidence>
<evidence type="ECO:0000313" key="2">
    <source>
        <dbReference type="EMBL" id="SHJ87931.1"/>
    </source>
</evidence>
<proteinExistence type="predicted"/>